<keyword evidence="3" id="KW-1185">Reference proteome</keyword>
<name>C6C7H1_MUSP7</name>
<dbReference type="PANTHER" id="PTHR43591:SF24">
    <property type="entry name" value="2-METHOXY-6-POLYPRENYL-1,4-BENZOQUINOL METHYLASE, MITOCHONDRIAL"/>
    <property type="match status" value="1"/>
</dbReference>
<dbReference type="InterPro" id="IPR029063">
    <property type="entry name" value="SAM-dependent_MTases_sf"/>
</dbReference>
<sequence length="258" mass="29164">MSQLAIENDQPLLDDVQRYWRGRAADYSQINIGELAMPKRAVWLAKILEQAPQKPVLRVLDIGTGPGFFAVTLALAGHRVTAVDVTQAMLDQARANAAHYRTTIDFVHSDVHALPFADNGFDLVVSRNVTWNLTDPQRAYQEWRRVLAPGGRLINFDANWYLQLFDASSRRGYLADRANAREQGLDDHYVNTDTQAMEAIARQLPLSREQRPAWDSAALLACGFRRIWLETDVGDALWDETEKVNYASTPMFMVCAEK</sequence>
<dbReference type="SUPFAM" id="SSF53335">
    <property type="entry name" value="S-adenosyl-L-methionine-dependent methyltransferases"/>
    <property type="match status" value="1"/>
</dbReference>
<feature type="domain" description="Methyltransferase type 11" evidence="1">
    <location>
        <begin position="60"/>
        <end position="154"/>
    </location>
</feature>
<dbReference type="AlphaFoldDB" id="C6C7H1"/>
<dbReference type="Proteomes" id="UP000002734">
    <property type="component" value="Chromosome"/>
</dbReference>
<gene>
    <name evidence="2" type="ordered locus">Dd703_0272</name>
</gene>
<dbReference type="InterPro" id="IPR013216">
    <property type="entry name" value="Methyltransf_11"/>
</dbReference>
<accession>C6C7H1</accession>
<evidence type="ECO:0000313" key="3">
    <source>
        <dbReference type="Proteomes" id="UP000002734"/>
    </source>
</evidence>
<dbReference type="GO" id="GO:0032259">
    <property type="term" value="P:methylation"/>
    <property type="evidence" value="ECO:0007669"/>
    <property type="project" value="UniProtKB-KW"/>
</dbReference>
<evidence type="ECO:0000259" key="1">
    <source>
        <dbReference type="Pfam" id="PF08241"/>
    </source>
</evidence>
<proteinExistence type="predicted"/>
<dbReference type="Gene3D" id="3.40.50.150">
    <property type="entry name" value="Vaccinia Virus protein VP39"/>
    <property type="match status" value="1"/>
</dbReference>
<dbReference type="Pfam" id="PF08241">
    <property type="entry name" value="Methyltransf_11"/>
    <property type="match status" value="1"/>
</dbReference>
<dbReference type="PANTHER" id="PTHR43591">
    <property type="entry name" value="METHYLTRANSFERASE"/>
    <property type="match status" value="1"/>
</dbReference>
<dbReference type="HOGENOM" id="CLU_037990_4_0_6"/>
<dbReference type="CDD" id="cd02440">
    <property type="entry name" value="AdoMet_MTases"/>
    <property type="match status" value="1"/>
</dbReference>
<dbReference type="STRING" id="579405.Dd703_0272"/>
<dbReference type="GO" id="GO:0008757">
    <property type="term" value="F:S-adenosylmethionine-dependent methyltransferase activity"/>
    <property type="evidence" value="ECO:0007669"/>
    <property type="project" value="InterPro"/>
</dbReference>
<keyword evidence="2" id="KW-0489">Methyltransferase</keyword>
<evidence type="ECO:0000313" key="2">
    <source>
        <dbReference type="EMBL" id="ACS84089.1"/>
    </source>
</evidence>
<dbReference type="EMBL" id="CP001654">
    <property type="protein sequence ID" value="ACS84089.1"/>
    <property type="molecule type" value="Genomic_DNA"/>
</dbReference>
<dbReference type="eggNOG" id="COG2226">
    <property type="taxonomic scope" value="Bacteria"/>
</dbReference>
<dbReference type="KEGG" id="dda:Dd703_0272"/>
<keyword evidence="2" id="KW-0808">Transferase</keyword>
<organism evidence="2 3">
    <name type="scientific">Musicola paradisiaca (strain Ech703)</name>
    <name type="common">Dickeya paradisiaca</name>
    <name type="synonym">Dickeya dadantii</name>
    <dbReference type="NCBI Taxonomy" id="579405"/>
    <lineage>
        <taxon>Bacteria</taxon>
        <taxon>Pseudomonadati</taxon>
        <taxon>Pseudomonadota</taxon>
        <taxon>Gammaproteobacteria</taxon>
        <taxon>Enterobacterales</taxon>
        <taxon>Pectobacteriaceae</taxon>
        <taxon>Musicola</taxon>
    </lineage>
</organism>
<protein>
    <submittedName>
        <fullName evidence="2">Methyltransferase type 11</fullName>
    </submittedName>
</protein>
<reference evidence="2" key="1">
    <citation type="submission" date="2009-06" db="EMBL/GenBank/DDBJ databases">
        <title>Complete sequence of Dickeya dadantii Ech703.</title>
        <authorList>
            <consortium name="US DOE Joint Genome Institute"/>
            <person name="Lucas S."/>
            <person name="Copeland A."/>
            <person name="Lapidus A."/>
            <person name="Glavina del Rio T."/>
            <person name="Dalin E."/>
            <person name="Tice H."/>
            <person name="Bruce D."/>
            <person name="Goodwin L."/>
            <person name="Pitluck S."/>
            <person name="Chertkov O."/>
            <person name="Brettin T."/>
            <person name="Detter J.C."/>
            <person name="Han C."/>
            <person name="Larimer F."/>
            <person name="Land M."/>
            <person name="Hauser L."/>
            <person name="Kyrpides N."/>
            <person name="Mikhailova N."/>
            <person name="Balakrishnan V."/>
            <person name="Glasner J."/>
            <person name="Perna N.T."/>
        </authorList>
    </citation>
    <scope>NUCLEOTIDE SEQUENCE [LARGE SCALE GENOMIC DNA]</scope>
    <source>
        <strain evidence="2">Ech703</strain>
    </source>
</reference>